<name>A0ABW4BQP3_9LACO</name>
<keyword evidence="3" id="KW-1185">Reference proteome</keyword>
<organism evidence="2 3">
    <name type="scientific">Lapidilactobacillus gannanensis</name>
    <dbReference type="NCBI Taxonomy" id="2486002"/>
    <lineage>
        <taxon>Bacteria</taxon>
        <taxon>Bacillati</taxon>
        <taxon>Bacillota</taxon>
        <taxon>Bacilli</taxon>
        <taxon>Lactobacillales</taxon>
        <taxon>Lactobacillaceae</taxon>
        <taxon>Lapidilactobacillus</taxon>
    </lineage>
</organism>
<proteinExistence type="predicted"/>
<evidence type="ECO:0000313" key="2">
    <source>
        <dbReference type="EMBL" id="MFD1411772.1"/>
    </source>
</evidence>
<dbReference type="EMBL" id="JBHTOH010000087">
    <property type="protein sequence ID" value="MFD1411772.1"/>
    <property type="molecule type" value="Genomic_DNA"/>
</dbReference>
<evidence type="ECO:0000313" key="3">
    <source>
        <dbReference type="Proteomes" id="UP001597191"/>
    </source>
</evidence>
<keyword evidence="1" id="KW-0812">Transmembrane</keyword>
<comment type="caution">
    <text evidence="2">The sequence shown here is derived from an EMBL/GenBank/DDBJ whole genome shotgun (WGS) entry which is preliminary data.</text>
</comment>
<sequence>MKRKIFLDLLLAVLTGLLVLCFQQDEQRNSISQLNRNGLSENSLQINQHKKMAVEPLIKSLAASKLTNFQIQFIAKDNPNFSYVYAKGKTNENLPVLSGRTFNTNDYQSEVPFVVLGKNQIENTYQPQSQMYYQYQQQYLAVIGTVGTAQTSAINDHTFISLSPEQPDQNLLTSSFRIVYDPVTLNTAHTKQILKMFQASTATRLIDSSTVKRERQGWFERSGILLTQVILIFTFMVIITWALVYLILVSGRRFQLGGFLRDQLTLKLIGEIALNVLLSTIAGLLVGWQVFQVSHLPIIAGLVGIFDALTIIISYLYMTNSRHYAKLKKAARILYQEQKQE</sequence>
<feature type="transmembrane region" description="Helical" evidence="1">
    <location>
        <begin position="297"/>
        <end position="318"/>
    </location>
</feature>
<dbReference type="RefSeq" id="WP_125650043.1">
    <property type="nucleotide sequence ID" value="NZ_JBHTOH010000087.1"/>
</dbReference>
<evidence type="ECO:0000256" key="1">
    <source>
        <dbReference type="SAM" id="Phobius"/>
    </source>
</evidence>
<gene>
    <name evidence="2" type="ORF">ACFQ4R_09260</name>
</gene>
<protein>
    <recommendedName>
        <fullName evidence="4">MacB-like periplasmic core domain-containing protein</fullName>
    </recommendedName>
</protein>
<evidence type="ECO:0008006" key="4">
    <source>
        <dbReference type="Google" id="ProtNLM"/>
    </source>
</evidence>
<keyword evidence="1" id="KW-0472">Membrane</keyword>
<dbReference type="Proteomes" id="UP001597191">
    <property type="component" value="Unassembled WGS sequence"/>
</dbReference>
<feature type="transmembrane region" description="Helical" evidence="1">
    <location>
        <begin position="225"/>
        <end position="248"/>
    </location>
</feature>
<keyword evidence="1" id="KW-1133">Transmembrane helix</keyword>
<reference evidence="3" key="1">
    <citation type="journal article" date="2019" name="Int. J. Syst. Evol. Microbiol.">
        <title>The Global Catalogue of Microorganisms (GCM) 10K type strain sequencing project: providing services to taxonomists for standard genome sequencing and annotation.</title>
        <authorList>
            <consortium name="The Broad Institute Genomics Platform"/>
            <consortium name="The Broad Institute Genome Sequencing Center for Infectious Disease"/>
            <person name="Wu L."/>
            <person name="Ma J."/>
        </authorList>
    </citation>
    <scope>NUCLEOTIDE SEQUENCE [LARGE SCALE GENOMIC DNA]</scope>
    <source>
        <strain evidence="3">CCM 8937</strain>
    </source>
</reference>
<accession>A0ABW4BQP3</accession>
<feature type="transmembrane region" description="Helical" evidence="1">
    <location>
        <begin position="268"/>
        <end position="291"/>
    </location>
</feature>